<dbReference type="EC" id="2.7.11.1" evidence="1"/>
<dbReference type="GO" id="GO:0005524">
    <property type="term" value="F:ATP binding"/>
    <property type="evidence" value="ECO:0007669"/>
    <property type="project" value="UniProtKB-UniRule"/>
</dbReference>
<dbReference type="SMART" id="SM00220">
    <property type="entry name" value="S_TKc"/>
    <property type="match status" value="1"/>
</dbReference>
<comment type="catalytic activity">
    <reaction evidence="8">
        <text>L-seryl-[protein] + ATP = O-phospho-L-seryl-[protein] + ADP + H(+)</text>
        <dbReference type="Rhea" id="RHEA:17989"/>
        <dbReference type="Rhea" id="RHEA-COMP:9863"/>
        <dbReference type="Rhea" id="RHEA-COMP:11604"/>
        <dbReference type="ChEBI" id="CHEBI:15378"/>
        <dbReference type="ChEBI" id="CHEBI:29999"/>
        <dbReference type="ChEBI" id="CHEBI:30616"/>
        <dbReference type="ChEBI" id="CHEBI:83421"/>
        <dbReference type="ChEBI" id="CHEBI:456216"/>
        <dbReference type="EC" id="2.7.11.1"/>
    </reaction>
</comment>
<keyword evidence="6 9" id="KW-0067">ATP-binding</keyword>
<evidence type="ECO:0000256" key="9">
    <source>
        <dbReference type="PROSITE-ProRule" id="PRU10141"/>
    </source>
</evidence>
<dbReference type="EMBL" id="JABFAB010000058">
    <property type="protein sequence ID" value="MBA0669285.1"/>
    <property type="molecule type" value="Genomic_DNA"/>
</dbReference>
<name>A0A7J8TXF9_9ROSI</name>
<dbReference type="PROSITE" id="PS00108">
    <property type="entry name" value="PROTEIN_KINASE_ST"/>
    <property type="match status" value="1"/>
</dbReference>
<accession>A0A7J8TXF9</accession>
<evidence type="ECO:0000256" key="5">
    <source>
        <dbReference type="ARBA" id="ARBA00022777"/>
    </source>
</evidence>
<dbReference type="PANTHER" id="PTHR27007">
    <property type="match status" value="1"/>
</dbReference>
<dbReference type="InterPro" id="IPR017441">
    <property type="entry name" value="Protein_kinase_ATP_BS"/>
</dbReference>
<keyword evidence="4 9" id="KW-0547">Nucleotide-binding</keyword>
<dbReference type="PROSITE" id="PS00107">
    <property type="entry name" value="PROTEIN_KINASE_ATP"/>
    <property type="match status" value="1"/>
</dbReference>
<keyword evidence="3" id="KW-0808">Transferase</keyword>
<protein>
    <recommendedName>
        <fullName evidence="1">non-specific serine/threonine protein kinase</fullName>
        <ecNumber evidence="1">2.7.11.1</ecNumber>
    </recommendedName>
</protein>
<evidence type="ECO:0000256" key="8">
    <source>
        <dbReference type="ARBA" id="ARBA00048679"/>
    </source>
</evidence>
<dbReference type="AlphaFoldDB" id="A0A7J8TXF9"/>
<keyword evidence="14" id="KW-1185">Reference proteome</keyword>
<evidence type="ECO:0000256" key="2">
    <source>
        <dbReference type="ARBA" id="ARBA00022527"/>
    </source>
</evidence>
<evidence type="ECO:0000256" key="7">
    <source>
        <dbReference type="ARBA" id="ARBA00047899"/>
    </source>
</evidence>
<dbReference type="Gene3D" id="1.10.510.10">
    <property type="entry name" value="Transferase(Phosphotransferase) domain 1"/>
    <property type="match status" value="1"/>
</dbReference>
<evidence type="ECO:0000256" key="1">
    <source>
        <dbReference type="ARBA" id="ARBA00012513"/>
    </source>
</evidence>
<evidence type="ECO:0000256" key="10">
    <source>
        <dbReference type="RuleBase" id="RU000304"/>
    </source>
</evidence>
<evidence type="ECO:0000313" key="12">
    <source>
        <dbReference type="EMBL" id="MBA0642835.1"/>
    </source>
</evidence>
<dbReference type="Gene3D" id="3.30.200.20">
    <property type="entry name" value="Phosphorylase Kinase, domain 1"/>
    <property type="match status" value="1"/>
</dbReference>
<dbReference type="SUPFAM" id="SSF56112">
    <property type="entry name" value="Protein kinase-like (PK-like)"/>
    <property type="match status" value="1"/>
</dbReference>
<dbReference type="FunFam" id="3.30.200.20:FF:000476">
    <property type="entry name" value="Probable L-type lectin-domain containing receptor kinase S.5"/>
    <property type="match status" value="1"/>
</dbReference>
<comment type="catalytic activity">
    <reaction evidence="7">
        <text>L-threonyl-[protein] + ATP = O-phospho-L-threonyl-[protein] + ADP + H(+)</text>
        <dbReference type="Rhea" id="RHEA:46608"/>
        <dbReference type="Rhea" id="RHEA-COMP:11060"/>
        <dbReference type="Rhea" id="RHEA-COMP:11605"/>
        <dbReference type="ChEBI" id="CHEBI:15378"/>
        <dbReference type="ChEBI" id="CHEBI:30013"/>
        <dbReference type="ChEBI" id="CHEBI:30616"/>
        <dbReference type="ChEBI" id="CHEBI:61977"/>
        <dbReference type="ChEBI" id="CHEBI:456216"/>
        <dbReference type="EC" id="2.7.11.1"/>
    </reaction>
</comment>
<comment type="similarity">
    <text evidence="10">Belongs to the protein kinase superfamily.</text>
</comment>
<keyword evidence="2 10" id="KW-0723">Serine/threonine-protein kinase</keyword>
<dbReference type="InterPro" id="IPR001245">
    <property type="entry name" value="Ser-Thr/Tyr_kinase_cat_dom"/>
</dbReference>
<evidence type="ECO:0000259" key="11">
    <source>
        <dbReference type="PROSITE" id="PS50011"/>
    </source>
</evidence>
<evidence type="ECO:0000313" key="14">
    <source>
        <dbReference type="Proteomes" id="UP000593573"/>
    </source>
</evidence>
<dbReference type="GO" id="GO:0051707">
    <property type="term" value="P:response to other organism"/>
    <property type="evidence" value="ECO:0007669"/>
    <property type="project" value="UniProtKB-ARBA"/>
</dbReference>
<proteinExistence type="inferred from homology"/>
<evidence type="ECO:0000256" key="4">
    <source>
        <dbReference type="ARBA" id="ARBA00022741"/>
    </source>
</evidence>
<reference evidence="12" key="2">
    <citation type="submission" date="2020-04" db="EMBL/GenBank/DDBJ databases">
        <authorList>
            <person name="Grover C.E."/>
            <person name="Arick M.A. II"/>
            <person name="Thrash A."/>
            <person name="Conover J.L."/>
            <person name="Sanders W.S."/>
            <person name="Peterson D.G."/>
            <person name="Scheffler J.A."/>
            <person name="Scheffler B.E."/>
            <person name="Wendel J.F."/>
        </authorList>
    </citation>
    <scope>NUCLEOTIDE SEQUENCE</scope>
    <source>
        <strain evidence="12">57</strain>
        <tissue evidence="12">Leaf</tissue>
    </source>
</reference>
<feature type="binding site" evidence="9">
    <location>
        <position position="78"/>
    </location>
    <ligand>
        <name>ATP</name>
        <dbReference type="ChEBI" id="CHEBI:30616"/>
    </ligand>
</feature>
<dbReference type="EMBL" id="JABFAB010000002">
    <property type="protein sequence ID" value="MBA0642835.1"/>
    <property type="molecule type" value="Genomic_DNA"/>
</dbReference>
<dbReference type="Proteomes" id="UP000593573">
    <property type="component" value="Unassembled WGS sequence"/>
</dbReference>
<dbReference type="InterPro" id="IPR008271">
    <property type="entry name" value="Ser/Thr_kinase_AS"/>
</dbReference>
<evidence type="ECO:0000256" key="3">
    <source>
        <dbReference type="ARBA" id="ARBA00022679"/>
    </source>
</evidence>
<dbReference type="InterPro" id="IPR000719">
    <property type="entry name" value="Prot_kinase_dom"/>
</dbReference>
<dbReference type="OrthoDB" id="4062651at2759"/>
<reference evidence="12 14" key="1">
    <citation type="journal article" date="2019" name="Genome Biol. Evol.">
        <title>Insights into the evolution of the New World diploid cottons (Gossypium, subgenus Houzingenia) based on genome sequencing.</title>
        <authorList>
            <person name="Grover C.E."/>
            <person name="Arick M.A. 2nd"/>
            <person name="Thrash A."/>
            <person name="Conover J.L."/>
            <person name="Sanders W.S."/>
            <person name="Peterson D.G."/>
            <person name="Frelichowski J.E."/>
            <person name="Scheffler J.A."/>
            <person name="Scheffler B.E."/>
            <person name="Wendel J.F."/>
        </authorList>
    </citation>
    <scope>NUCLEOTIDE SEQUENCE [LARGE SCALE GENOMIC DNA]</scope>
    <source>
        <strain evidence="12">57</strain>
        <tissue evidence="12">Leaf</tissue>
    </source>
</reference>
<evidence type="ECO:0000313" key="13">
    <source>
        <dbReference type="EMBL" id="MBA0669285.1"/>
    </source>
</evidence>
<feature type="domain" description="Protein kinase" evidence="11">
    <location>
        <begin position="51"/>
        <end position="211"/>
    </location>
</feature>
<organism evidence="12 14">
    <name type="scientific">Gossypium klotzschianum</name>
    <dbReference type="NCBI Taxonomy" id="34286"/>
    <lineage>
        <taxon>Eukaryota</taxon>
        <taxon>Viridiplantae</taxon>
        <taxon>Streptophyta</taxon>
        <taxon>Embryophyta</taxon>
        <taxon>Tracheophyta</taxon>
        <taxon>Spermatophyta</taxon>
        <taxon>Magnoliopsida</taxon>
        <taxon>eudicotyledons</taxon>
        <taxon>Gunneridae</taxon>
        <taxon>Pentapetalae</taxon>
        <taxon>rosids</taxon>
        <taxon>malvids</taxon>
        <taxon>Malvales</taxon>
        <taxon>Malvaceae</taxon>
        <taxon>Malvoideae</taxon>
        <taxon>Gossypium</taxon>
    </lineage>
</organism>
<dbReference type="InterPro" id="IPR050528">
    <property type="entry name" value="L-type_Lectin-RKs"/>
</dbReference>
<dbReference type="FunFam" id="1.10.510.10:FF:001023">
    <property type="entry name" value="Os07g0541700 protein"/>
    <property type="match status" value="1"/>
</dbReference>
<dbReference type="GO" id="GO:0004674">
    <property type="term" value="F:protein serine/threonine kinase activity"/>
    <property type="evidence" value="ECO:0007669"/>
    <property type="project" value="UniProtKB-KW"/>
</dbReference>
<gene>
    <name evidence="13" type="ORF">Goklo_024799</name>
    <name evidence="12" type="ORF">Goklo_027174</name>
</gene>
<keyword evidence="5" id="KW-0418">Kinase</keyword>
<dbReference type="PROSITE" id="PS50011">
    <property type="entry name" value="PROTEIN_KINASE_DOM"/>
    <property type="match status" value="1"/>
</dbReference>
<feature type="non-terminal residue" evidence="12">
    <location>
        <position position="211"/>
    </location>
</feature>
<comment type="caution">
    <text evidence="12">The sequence shown here is derived from an EMBL/GenBank/DDBJ whole genome shotgun (WGS) entry which is preliminary data.</text>
</comment>
<sequence length="211" mass="24492">MGVLLYLYRRTGPIEEDFESAQRNIEDEIRRSDFAPKKFRFNELKQATGNFSPKNKLGKGGFGTVYKGSWGNKEVAVKRVSKKSNQGKQEFIAEVTTIGNLNHKNLVKLIGWCYERRELLLVYEYMPNGSLDKFIFYDEKTSMVESRLNWEQRQNIIRGVAQALEYLHNGCQKRVLHRDIKASNIMLDSEFIAKLGDFGLARTIHEKEKAY</sequence>
<dbReference type="Pfam" id="PF07714">
    <property type="entry name" value="PK_Tyr_Ser-Thr"/>
    <property type="match status" value="1"/>
</dbReference>
<evidence type="ECO:0000256" key="6">
    <source>
        <dbReference type="ARBA" id="ARBA00022840"/>
    </source>
</evidence>
<dbReference type="InterPro" id="IPR011009">
    <property type="entry name" value="Kinase-like_dom_sf"/>
</dbReference>